<dbReference type="AlphaFoldDB" id="A0A919CMZ1"/>
<comment type="caution">
    <text evidence="1">The sequence shown here is derived from an EMBL/GenBank/DDBJ whole genome shotgun (WGS) entry which is preliminary data.</text>
</comment>
<evidence type="ECO:0008006" key="3">
    <source>
        <dbReference type="Google" id="ProtNLM"/>
    </source>
</evidence>
<evidence type="ECO:0000313" key="2">
    <source>
        <dbReference type="Proteomes" id="UP000654947"/>
    </source>
</evidence>
<protein>
    <recommendedName>
        <fullName evidence="3">AsnC family protein</fullName>
    </recommendedName>
</protein>
<keyword evidence="2" id="KW-1185">Reference proteome</keyword>
<proteinExistence type="predicted"/>
<reference evidence="1 2" key="1">
    <citation type="journal article" date="2014" name="Int. J. Syst. Evol. Microbiol.">
        <title>Complete genome sequence of Corynebacterium casei LMG S-19264T (=DSM 44701T), isolated from a smear-ripened cheese.</title>
        <authorList>
            <consortium name="US DOE Joint Genome Institute (JGI-PGF)"/>
            <person name="Walter F."/>
            <person name="Albersmeier A."/>
            <person name="Kalinowski J."/>
            <person name="Ruckert C."/>
        </authorList>
    </citation>
    <scope>NUCLEOTIDE SEQUENCE [LARGE SCALE GENOMIC DNA]</scope>
    <source>
        <strain evidence="1 2">KCTC 19473</strain>
    </source>
</reference>
<dbReference type="Proteomes" id="UP000654947">
    <property type="component" value="Unassembled WGS sequence"/>
</dbReference>
<accession>A0A919CMZ1</accession>
<organism evidence="1 2">
    <name type="scientific">Nocardiopsis kunsanensis</name>
    <dbReference type="NCBI Taxonomy" id="141693"/>
    <lineage>
        <taxon>Bacteria</taxon>
        <taxon>Bacillati</taxon>
        <taxon>Actinomycetota</taxon>
        <taxon>Actinomycetes</taxon>
        <taxon>Streptosporangiales</taxon>
        <taxon>Nocardiopsidaceae</taxon>
        <taxon>Nocardiopsis</taxon>
    </lineage>
</organism>
<dbReference type="EMBL" id="BMXL01000045">
    <property type="protein sequence ID" value="GHD37193.1"/>
    <property type="molecule type" value="Genomic_DNA"/>
</dbReference>
<name>A0A919CMZ1_9ACTN</name>
<dbReference type="RefSeq" id="WP_193518713.1">
    <property type="nucleotide sequence ID" value="NZ_BMXL01000045.1"/>
</dbReference>
<sequence length="80" mass="8795">MNVNETLTNGGGDVSAMTDALDALAEIHDRRREVDRLERDRIAAARAAGAPWGRIAETLGMRTRQAAEQRYSRLNEALGD</sequence>
<gene>
    <name evidence="1" type="ORF">GCM10007147_45060</name>
</gene>
<evidence type="ECO:0000313" key="1">
    <source>
        <dbReference type="EMBL" id="GHD37193.1"/>
    </source>
</evidence>